<dbReference type="InterPro" id="IPR023210">
    <property type="entry name" value="NADP_OxRdtase_dom"/>
</dbReference>
<keyword evidence="2" id="KW-0560">Oxidoreductase</keyword>
<dbReference type="GO" id="GO:0016491">
    <property type="term" value="F:oxidoreductase activity"/>
    <property type="evidence" value="ECO:0007669"/>
    <property type="project" value="UniProtKB-KW"/>
</dbReference>
<dbReference type="EC" id="1.1.1.-" evidence="2"/>
<feature type="domain" description="NADP-dependent oxidoreductase" evidence="1">
    <location>
        <begin position="15"/>
        <end position="133"/>
    </location>
</feature>
<reference evidence="2 3" key="1">
    <citation type="submission" date="2018-06" db="EMBL/GenBank/DDBJ databases">
        <authorList>
            <consortium name="Pathogen Informatics"/>
            <person name="Doyle S."/>
        </authorList>
    </citation>
    <scope>NUCLEOTIDE SEQUENCE [LARGE SCALE GENOMIC DNA]</scope>
    <source>
        <strain evidence="2 3">NCTC8261</strain>
    </source>
</reference>
<evidence type="ECO:0000313" key="3">
    <source>
        <dbReference type="Proteomes" id="UP000254712"/>
    </source>
</evidence>
<dbReference type="Proteomes" id="UP000254712">
    <property type="component" value="Unassembled WGS sequence"/>
</dbReference>
<dbReference type="InterPro" id="IPR036812">
    <property type="entry name" value="NAD(P)_OxRdtase_dom_sf"/>
</dbReference>
<proteinExistence type="predicted"/>
<dbReference type="AlphaFoldDB" id="A0A379WUX0"/>
<dbReference type="PANTHER" id="PTHR43638:SF3">
    <property type="entry name" value="ALDEHYDE REDUCTASE"/>
    <property type="match status" value="1"/>
</dbReference>
<accession>A0A379WUX0</accession>
<organism evidence="2 3">
    <name type="scientific">Salmonella enterica I</name>
    <dbReference type="NCBI Taxonomy" id="59201"/>
    <lineage>
        <taxon>Bacteria</taxon>
        <taxon>Pseudomonadati</taxon>
        <taxon>Pseudomonadota</taxon>
        <taxon>Gammaproteobacteria</taxon>
        <taxon>Enterobacterales</taxon>
        <taxon>Enterobacteriaceae</taxon>
        <taxon>Salmonella</taxon>
    </lineage>
</organism>
<name>A0A379WUX0_SALET</name>
<dbReference type="EMBL" id="UGXT01000002">
    <property type="protein sequence ID" value="SUH37915.1"/>
    <property type="molecule type" value="Genomic_DNA"/>
</dbReference>
<gene>
    <name evidence="2" type="primary">yhdN</name>
    <name evidence="2" type="ORF">NCTC8261_04221</name>
</gene>
<dbReference type="PRINTS" id="PR00069">
    <property type="entry name" value="ALDKETRDTASE"/>
</dbReference>
<evidence type="ECO:0000313" key="2">
    <source>
        <dbReference type="EMBL" id="SUH37915.1"/>
    </source>
</evidence>
<dbReference type="InterPro" id="IPR020471">
    <property type="entry name" value="AKR"/>
</dbReference>
<dbReference type="SUPFAM" id="SSF51430">
    <property type="entry name" value="NAD(P)-linked oxidoreductase"/>
    <property type="match status" value="1"/>
</dbReference>
<dbReference type="Pfam" id="PF00248">
    <property type="entry name" value="Aldo_ket_red"/>
    <property type="match status" value="1"/>
</dbReference>
<dbReference type="Gene3D" id="3.20.20.100">
    <property type="entry name" value="NADP-dependent oxidoreductase domain"/>
    <property type="match status" value="1"/>
</dbReference>
<sequence length="187" mass="20744">MKNVTFCGQVTLPAIGQGTWYMGERADQRQREVSALRAGLDLGLRLIDTAEMYADGGAEKVVGEALAGRRDEAFLVSKVYPWNAGGQKIVVACEESLRRLKTDYLDLYLLHWAGSFSFEETVEGMERLIAQGKFAVGESLILIMTICRRCGASPGDSNARQIRCSIIWRHAVLSMIYCRGVNNSECQ</sequence>
<protein>
    <submittedName>
        <fullName evidence="2">Oxidoreductase</fullName>
        <ecNumber evidence="2">1.1.1.-</ecNumber>
    </submittedName>
</protein>
<dbReference type="PANTHER" id="PTHR43638">
    <property type="entry name" value="OXIDOREDUCTASE, ALDO/KETO REDUCTASE FAMILY PROTEIN"/>
    <property type="match status" value="1"/>
</dbReference>
<evidence type="ECO:0000259" key="1">
    <source>
        <dbReference type="Pfam" id="PF00248"/>
    </source>
</evidence>